<feature type="domain" description="Ribosome biogenesis protein BMS1/TSR1 C-terminal" evidence="4">
    <location>
        <begin position="153"/>
        <end position="477"/>
    </location>
</feature>
<reference evidence="5" key="1">
    <citation type="submission" date="2022-03" db="EMBL/GenBank/DDBJ databases">
        <title>A functionally conserved STORR gene fusion in Papaver species that diverged 16.8 million years ago.</title>
        <authorList>
            <person name="Catania T."/>
        </authorList>
    </citation>
    <scope>NUCLEOTIDE SEQUENCE</scope>
    <source>
        <strain evidence="5">S-191538</strain>
    </source>
</reference>
<organism evidence="5 6">
    <name type="scientific">Papaver nudicaule</name>
    <name type="common">Iceland poppy</name>
    <dbReference type="NCBI Taxonomy" id="74823"/>
    <lineage>
        <taxon>Eukaryota</taxon>
        <taxon>Viridiplantae</taxon>
        <taxon>Streptophyta</taxon>
        <taxon>Embryophyta</taxon>
        <taxon>Tracheophyta</taxon>
        <taxon>Spermatophyta</taxon>
        <taxon>Magnoliopsida</taxon>
        <taxon>Ranunculales</taxon>
        <taxon>Papaveraceae</taxon>
        <taxon>Papaveroideae</taxon>
        <taxon>Papaver</taxon>
    </lineage>
</organism>
<sequence length="626" mass="71371">MAIVDYPAFRIYDDQRLYDDERPLNKNTPNFDFPRSVDDPAPYIVVVQGPRSVGKSLLIQSLVKKFTENHLIDDQGLVTTLPVTTSSGKEIRLQLVECPNDINGMIDAAKYADVAILMVDASYEFEMETFEFRNLLQVHGFPKVIGVLTHLDKVDQDKKPVIKMLLEYQFRANIYEDAQLSSLSGLKDGFYSMPEIGDLGEKLLDSQFLPSSWRSEHPYVLVDRSLVSHEDNRLYLRGYLRGCDIIYHVKLGAKVHIVGAGDFSLAGVTKENDPCPLKSSEDSKDSELDYYRTGTYINIILHNVPSETLEHLVHQRHPVLVRILPEEELKSGFMMVKLRRQSWYMSLLMSGVPVIVSAGLRRYQTNVIYAMENENGLHQLLTMTPEHKDCLAVIWGPLSPPKTRIAVVPNKFYCTRTTNQKAFQILAKGVVLEFNYKAEILLEVKKTELFRKGRNKKDKVLFPVLAILVLPPLFKQLGGSATTEDFGGVDTAVEDVDAAIAEAVHTITTTIEDELPFSYKELLPEEVTQEMHDLRRGVVIDMQRGGCATLPNVLELIYASKQKQNKKSKKRKRCLKGAQKSGEVKEKHRIDQKPEEGRENILDLFFFLFVFFWVFDHGLFLFMQFL</sequence>
<dbReference type="Gene3D" id="3.40.50.300">
    <property type="entry name" value="P-loop containing nucleotide triphosphate hydrolases"/>
    <property type="match status" value="1"/>
</dbReference>
<dbReference type="AlphaFoldDB" id="A0AA41S140"/>
<dbReference type="InterPro" id="IPR039761">
    <property type="entry name" value="Bms1/Tsr1"/>
</dbReference>
<dbReference type="Pfam" id="PF04950">
    <property type="entry name" value="RIBIOP_C"/>
    <property type="match status" value="1"/>
</dbReference>
<dbReference type="Proteomes" id="UP001177140">
    <property type="component" value="Unassembled WGS sequence"/>
</dbReference>
<feature type="domain" description="AARP2CN" evidence="3">
    <location>
        <begin position="195"/>
        <end position="275"/>
    </location>
</feature>
<evidence type="ECO:0000256" key="2">
    <source>
        <dbReference type="SAM" id="Phobius"/>
    </source>
</evidence>
<evidence type="ECO:0000259" key="4">
    <source>
        <dbReference type="SMART" id="SM01362"/>
    </source>
</evidence>
<dbReference type="SMART" id="SM01362">
    <property type="entry name" value="DUF663"/>
    <property type="match status" value="1"/>
</dbReference>
<comment type="caution">
    <text evidence="5">The sequence shown here is derived from an EMBL/GenBank/DDBJ whole genome shotgun (WGS) entry which is preliminary data.</text>
</comment>
<feature type="compositionally biased region" description="Basic and acidic residues" evidence="1">
    <location>
        <begin position="582"/>
        <end position="592"/>
    </location>
</feature>
<dbReference type="GO" id="GO:0003924">
    <property type="term" value="F:GTPase activity"/>
    <property type="evidence" value="ECO:0007669"/>
    <property type="project" value="TreeGrafter"/>
</dbReference>
<accession>A0AA41S140</accession>
<dbReference type="InterPro" id="IPR007034">
    <property type="entry name" value="BMS1_TSR1_C"/>
</dbReference>
<feature type="transmembrane region" description="Helical" evidence="2">
    <location>
        <begin position="604"/>
        <end position="623"/>
    </location>
</feature>
<dbReference type="GO" id="GO:0000462">
    <property type="term" value="P:maturation of SSU-rRNA from tricistronic rRNA transcript (SSU-rRNA, 5.8S rRNA, LSU-rRNA)"/>
    <property type="evidence" value="ECO:0007669"/>
    <property type="project" value="TreeGrafter"/>
</dbReference>
<dbReference type="PANTHER" id="PTHR12858:SF2">
    <property type="entry name" value="RIBOSOME BIOGENESIS PROTEIN BMS1 HOMOLOG"/>
    <property type="match status" value="1"/>
</dbReference>
<dbReference type="Pfam" id="PF08142">
    <property type="entry name" value="AARP2CN"/>
    <property type="match status" value="1"/>
</dbReference>
<feature type="transmembrane region" description="Helical" evidence="2">
    <location>
        <begin position="343"/>
        <end position="360"/>
    </location>
</feature>
<feature type="region of interest" description="Disordered" evidence="1">
    <location>
        <begin position="564"/>
        <end position="592"/>
    </location>
</feature>
<dbReference type="GO" id="GO:0034511">
    <property type="term" value="F:U3 snoRNA binding"/>
    <property type="evidence" value="ECO:0007669"/>
    <property type="project" value="TreeGrafter"/>
</dbReference>
<dbReference type="SMART" id="SM00785">
    <property type="entry name" value="AARP2CN"/>
    <property type="match status" value="1"/>
</dbReference>
<proteinExistence type="predicted"/>
<feature type="compositionally biased region" description="Basic residues" evidence="1">
    <location>
        <begin position="564"/>
        <end position="575"/>
    </location>
</feature>
<gene>
    <name evidence="5" type="ORF">MKW94_012460</name>
</gene>
<dbReference type="GO" id="GO:0000479">
    <property type="term" value="P:endonucleolytic cleavage of tricistronic rRNA transcript (SSU-rRNA, 5.8S rRNA, LSU-rRNA)"/>
    <property type="evidence" value="ECO:0007669"/>
    <property type="project" value="TreeGrafter"/>
</dbReference>
<keyword evidence="6" id="KW-1185">Reference proteome</keyword>
<evidence type="ECO:0000256" key="1">
    <source>
        <dbReference type="SAM" id="MobiDB-lite"/>
    </source>
</evidence>
<dbReference type="SUPFAM" id="SSF52540">
    <property type="entry name" value="P-loop containing nucleoside triphosphate hydrolases"/>
    <property type="match status" value="1"/>
</dbReference>
<keyword evidence="2" id="KW-1133">Transmembrane helix</keyword>
<dbReference type="EMBL" id="JAJJMA010047212">
    <property type="protein sequence ID" value="MCL7025598.1"/>
    <property type="molecule type" value="Genomic_DNA"/>
</dbReference>
<dbReference type="GO" id="GO:0005634">
    <property type="term" value="C:nucleus"/>
    <property type="evidence" value="ECO:0007669"/>
    <property type="project" value="InterPro"/>
</dbReference>
<dbReference type="GO" id="GO:0030686">
    <property type="term" value="C:90S preribosome"/>
    <property type="evidence" value="ECO:0007669"/>
    <property type="project" value="TreeGrafter"/>
</dbReference>
<evidence type="ECO:0000313" key="6">
    <source>
        <dbReference type="Proteomes" id="UP001177140"/>
    </source>
</evidence>
<name>A0AA41S140_PAPNU</name>
<protein>
    <submittedName>
        <fullName evidence="5">Uncharacterized protein</fullName>
    </submittedName>
</protein>
<dbReference type="GO" id="GO:0005525">
    <property type="term" value="F:GTP binding"/>
    <property type="evidence" value="ECO:0007669"/>
    <property type="project" value="TreeGrafter"/>
</dbReference>
<dbReference type="InterPro" id="IPR027417">
    <property type="entry name" value="P-loop_NTPase"/>
</dbReference>
<keyword evidence="2" id="KW-0472">Membrane</keyword>
<evidence type="ECO:0000259" key="3">
    <source>
        <dbReference type="SMART" id="SM00785"/>
    </source>
</evidence>
<keyword evidence="2" id="KW-0812">Transmembrane</keyword>
<dbReference type="PANTHER" id="PTHR12858">
    <property type="entry name" value="RIBOSOME BIOGENESIS PROTEIN"/>
    <property type="match status" value="1"/>
</dbReference>
<evidence type="ECO:0000313" key="5">
    <source>
        <dbReference type="EMBL" id="MCL7025598.1"/>
    </source>
</evidence>
<dbReference type="InterPro" id="IPR012948">
    <property type="entry name" value="AARP2CN"/>
</dbReference>